<evidence type="ECO:0000313" key="3">
    <source>
        <dbReference type="EnsemblPlants" id="Pp3c25_14840V3.4"/>
    </source>
</evidence>
<dbReference type="EMBL" id="ABEU02000025">
    <property type="status" value="NOT_ANNOTATED_CDS"/>
    <property type="molecule type" value="Genomic_DNA"/>
</dbReference>
<dbReference type="InterPro" id="IPR050955">
    <property type="entry name" value="Plant_Biomass_Hydrol_Est"/>
</dbReference>
<evidence type="ECO:0000313" key="4">
    <source>
        <dbReference type="Proteomes" id="UP000006727"/>
    </source>
</evidence>
<dbReference type="GeneID" id="112277328"/>
<accession>A0A7I4CNK9</accession>
<keyword evidence="4" id="KW-1185">Reference proteome</keyword>
<protein>
    <submittedName>
        <fullName evidence="3">Uncharacterized protein</fullName>
    </submittedName>
</protein>
<evidence type="ECO:0000256" key="2">
    <source>
        <dbReference type="ARBA" id="ARBA00022801"/>
    </source>
</evidence>
<dbReference type="Proteomes" id="UP000006727">
    <property type="component" value="Chromosome 25"/>
</dbReference>
<dbReference type="PANTHER" id="PTHR43037:SF5">
    <property type="entry name" value="FERULOYL ESTERASE"/>
    <property type="match status" value="1"/>
</dbReference>
<dbReference type="PANTHER" id="PTHR43037">
    <property type="entry name" value="UNNAMED PRODUCT-RELATED"/>
    <property type="match status" value="1"/>
</dbReference>
<dbReference type="Gene3D" id="3.40.50.1820">
    <property type="entry name" value="alpha/beta hydrolase"/>
    <property type="match status" value="1"/>
</dbReference>
<keyword evidence="1" id="KW-0732">Signal</keyword>
<dbReference type="SUPFAM" id="SSF53474">
    <property type="entry name" value="alpha/beta-Hydrolases"/>
    <property type="match status" value="1"/>
</dbReference>
<reference evidence="3 4" key="1">
    <citation type="journal article" date="2008" name="Science">
        <title>The Physcomitrella genome reveals evolutionary insights into the conquest of land by plants.</title>
        <authorList>
            <person name="Rensing S."/>
            <person name="Lang D."/>
            <person name="Zimmer A."/>
            <person name="Terry A."/>
            <person name="Salamov A."/>
            <person name="Shapiro H."/>
            <person name="Nishiyama T."/>
            <person name="Perroud P.-F."/>
            <person name="Lindquist E."/>
            <person name="Kamisugi Y."/>
            <person name="Tanahashi T."/>
            <person name="Sakakibara K."/>
            <person name="Fujita T."/>
            <person name="Oishi K."/>
            <person name="Shin-I T."/>
            <person name="Kuroki Y."/>
            <person name="Toyoda A."/>
            <person name="Suzuki Y."/>
            <person name="Hashimoto A."/>
            <person name="Yamaguchi K."/>
            <person name="Sugano A."/>
            <person name="Kohara Y."/>
            <person name="Fujiyama A."/>
            <person name="Anterola A."/>
            <person name="Aoki S."/>
            <person name="Ashton N."/>
            <person name="Barbazuk W.B."/>
            <person name="Barker E."/>
            <person name="Bennetzen J."/>
            <person name="Bezanilla M."/>
            <person name="Blankenship R."/>
            <person name="Cho S.H."/>
            <person name="Dutcher S."/>
            <person name="Estelle M."/>
            <person name="Fawcett J.A."/>
            <person name="Gundlach H."/>
            <person name="Hanada K."/>
            <person name="Heyl A."/>
            <person name="Hicks K.A."/>
            <person name="Hugh J."/>
            <person name="Lohr M."/>
            <person name="Mayer K."/>
            <person name="Melkozernov A."/>
            <person name="Murata T."/>
            <person name="Nelson D."/>
            <person name="Pils B."/>
            <person name="Prigge M."/>
            <person name="Reiss B."/>
            <person name="Renner T."/>
            <person name="Rombauts S."/>
            <person name="Rushton P."/>
            <person name="Sanderfoot A."/>
            <person name="Schween G."/>
            <person name="Shiu S.-H."/>
            <person name="Stueber K."/>
            <person name="Theodoulou F.L."/>
            <person name="Tu H."/>
            <person name="Van de Peer Y."/>
            <person name="Verrier P.J."/>
            <person name="Waters E."/>
            <person name="Wood A."/>
            <person name="Yang L."/>
            <person name="Cove D."/>
            <person name="Cuming A."/>
            <person name="Hasebe M."/>
            <person name="Lucas S."/>
            <person name="Mishler D.B."/>
            <person name="Reski R."/>
            <person name="Grigoriev I."/>
            <person name="Quatrano R.S."/>
            <person name="Boore J.L."/>
        </authorList>
    </citation>
    <scope>NUCLEOTIDE SEQUENCE [LARGE SCALE GENOMIC DNA]</scope>
    <source>
        <strain evidence="3 4">cv. Gransden 2004</strain>
    </source>
</reference>
<dbReference type="GO" id="GO:0016787">
    <property type="term" value="F:hydrolase activity"/>
    <property type="evidence" value="ECO:0007669"/>
    <property type="project" value="UniProtKB-KW"/>
</dbReference>
<gene>
    <name evidence="3" type="primary">LOC112277328</name>
</gene>
<dbReference type="RefSeq" id="XP_024365264.1">
    <property type="nucleotide sequence ID" value="XM_024509496.2"/>
</dbReference>
<reference evidence="3 4" key="2">
    <citation type="journal article" date="2018" name="Plant J.">
        <title>The Physcomitrella patens chromosome-scale assembly reveals moss genome structure and evolution.</title>
        <authorList>
            <person name="Lang D."/>
            <person name="Ullrich K.K."/>
            <person name="Murat F."/>
            <person name="Fuchs J."/>
            <person name="Jenkins J."/>
            <person name="Haas F.B."/>
            <person name="Piednoel M."/>
            <person name="Gundlach H."/>
            <person name="Van Bel M."/>
            <person name="Meyberg R."/>
            <person name="Vives C."/>
            <person name="Morata J."/>
            <person name="Symeonidi A."/>
            <person name="Hiss M."/>
            <person name="Muchero W."/>
            <person name="Kamisugi Y."/>
            <person name="Saleh O."/>
            <person name="Blanc G."/>
            <person name="Decker E.L."/>
            <person name="van Gessel N."/>
            <person name="Grimwood J."/>
            <person name="Hayes R.D."/>
            <person name="Graham S.W."/>
            <person name="Gunter L.E."/>
            <person name="McDaniel S.F."/>
            <person name="Hoernstein S.N.W."/>
            <person name="Larsson A."/>
            <person name="Li F.W."/>
            <person name="Perroud P.F."/>
            <person name="Phillips J."/>
            <person name="Ranjan P."/>
            <person name="Rokshar D.S."/>
            <person name="Rothfels C.J."/>
            <person name="Schneider L."/>
            <person name="Shu S."/>
            <person name="Stevenson D.W."/>
            <person name="Thummler F."/>
            <person name="Tillich M."/>
            <person name="Villarreal Aguilar J.C."/>
            <person name="Widiez T."/>
            <person name="Wong G.K."/>
            <person name="Wymore A."/>
            <person name="Zhang Y."/>
            <person name="Zimmer A.D."/>
            <person name="Quatrano R.S."/>
            <person name="Mayer K.F.X."/>
            <person name="Goodstein D."/>
            <person name="Casacuberta J.M."/>
            <person name="Vandepoele K."/>
            <person name="Reski R."/>
            <person name="Cuming A.C."/>
            <person name="Tuskan G.A."/>
            <person name="Maumus F."/>
            <person name="Salse J."/>
            <person name="Schmutz J."/>
            <person name="Rensing S.A."/>
        </authorList>
    </citation>
    <scope>NUCLEOTIDE SEQUENCE [LARGE SCALE GENOMIC DNA]</scope>
    <source>
        <strain evidence="3 4">cv. Gransden 2004</strain>
    </source>
</reference>
<name>A0A7I4CNK9_PHYPA</name>
<reference evidence="3" key="3">
    <citation type="submission" date="2020-12" db="UniProtKB">
        <authorList>
            <consortium name="EnsemblPlants"/>
        </authorList>
    </citation>
    <scope>IDENTIFICATION</scope>
</reference>
<evidence type="ECO:0000256" key="1">
    <source>
        <dbReference type="ARBA" id="ARBA00022729"/>
    </source>
</evidence>
<keyword evidence="2" id="KW-0378">Hydrolase</keyword>
<dbReference type="InterPro" id="IPR029058">
    <property type="entry name" value="AB_hydrolase_fold"/>
</dbReference>
<proteinExistence type="predicted"/>
<dbReference type="AlphaFoldDB" id="A0A7I4CNK9"/>
<sequence length="267" mass="29414">MLEIALRPITPCSFSSFCRAMCAQQQRVSFCEALGTKSRGVRFSTRSSTPVDMDTTGAADEQARKAASMARLLAKPLNPSEQRGCIAQPMRGVVPLHVSGSRRDGLMYIPKSYSMEKPAPVVVILHGAGGHAEGALQLISDFADVHGLILIAPESRGRTWDMILDRYGPDVEFINQEMSDKGVPRVHCGSQALVHSRILRWCLILHLSGCVQRLFFHAHYRLLSRLHTSAAIRRCATHLCFPWETGFGAAYWKLQPKIGAETSGAQV</sequence>
<dbReference type="InParanoid" id="A0A7I4CNK9"/>
<dbReference type="Gramene" id="Pp3c25_14840V3.4">
    <property type="protein sequence ID" value="Pp3c25_14840V3.4"/>
    <property type="gene ID" value="Pp3c25_14840"/>
</dbReference>
<organism evidence="3 4">
    <name type="scientific">Physcomitrium patens</name>
    <name type="common">Spreading-leaved earth moss</name>
    <name type="synonym">Physcomitrella patens</name>
    <dbReference type="NCBI Taxonomy" id="3218"/>
    <lineage>
        <taxon>Eukaryota</taxon>
        <taxon>Viridiplantae</taxon>
        <taxon>Streptophyta</taxon>
        <taxon>Embryophyta</taxon>
        <taxon>Bryophyta</taxon>
        <taxon>Bryophytina</taxon>
        <taxon>Bryopsida</taxon>
        <taxon>Funariidae</taxon>
        <taxon>Funariales</taxon>
        <taxon>Funariaceae</taxon>
        <taxon>Physcomitrium</taxon>
    </lineage>
</organism>
<dbReference type="EnsemblPlants" id="Pp3c25_14840V3.4">
    <property type="protein sequence ID" value="Pp3c25_14840V3.4"/>
    <property type="gene ID" value="Pp3c25_14840"/>
</dbReference>